<dbReference type="FunFam" id="3.40.1670.10:FF:000003">
    <property type="entry name" value="Phenolic acid decarboxylase"/>
    <property type="match status" value="1"/>
</dbReference>
<evidence type="ECO:0000256" key="2">
    <source>
        <dbReference type="ARBA" id="ARBA00005092"/>
    </source>
</evidence>
<feature type="domain" description="3-octaprenyl-4-hydroxybenzoate carboxy-lyase-like C-terminal" evidence="10">
    <location>
        <begin position="294"/>
        <end position="416"/>
    </location>
</feature>
<comment type="pathway">
    <text evidence="2">Isoprenoid biosynthesis; isopentenyl diphosphate biosynthesis via mevalonate pathway.</text>
</comment>
<evidence type="ECO:0000256" key="6">
    <source>
        <dbReference type="ARBA" id="ARBA00049727"/>
    </source>
</evidence>
<evidence type="ECO:0000256" key="5">
    <source>
        <dbReference type="ARBA" id="ARBA00049583"/>
    </source>
</evidence>
<proteinExistence type="inferred from homology"/>
<dbReference type="InterPro" id="IPR048304">
    <property type="entry name" value="UbiD_Rift_dom"/>
</dbReference>
<dbReference type="SUPFAM" id="SSF50475">
    <property type="entry name" value="FMN-binding split barrel"/>
    <property type="match status" value="1"/>
</dbReference>
<evidence type="ECO:0000313" key="11">
    <source>
        <dbReference type="EMBL" id="HGM47008.1"/>
    </source>
</evidence>
<comment type="cofactor">
    <cofactor evidence="8">
        <name>prenylated FMN</name>
        <dbReference type="ChEBI" id="CHEBI:87746"/>
    </cofactor>
</comment>
<evidence type="ECO:0000259" key="9">
    <source>
        <dbReference type="Pfam" id="PF01977"/>
    </source>
</evidence>
<feature type="domain" description="3-octaprenyl-4-hydroxybenzoate carboxy-lyase-like Rift-related" evidence="9">
    <location>
        <begin position="108"/>
        <end position="287"/>
    </location>
</feature>
<dbReference type="GO" id="GO:0016831">
    <property type="term" value="F:carboxy-lyase activity"/>
    <property type="evidence" value="ECO:0007669"/>
    <property type="project" value="InterPro"/>
</dbReference>
<comment type="similarity">
    <text evidence="3">Belongs to the UbiD family.</text>
</comment>
<evidence type="ECO:0000256" key="8">
    <source>
        <dbReference type="ARBA" id="ARBA00049936"/>
    </source>
</evidence>
<dbReference type="SUPFAM" id="SSF143968">
    <property type="entry name" value="UbiD C-terminal domain-like"/>
    <property type="match status" value="1"/>
</dbReference>
<organism evidence="11">
    <name type="scientific">Thermofilum pendens</name>
    <dbReference type="NCBI Taxonomy" id="2269"/>
    <lineage>
        <taxon>Archaea</taxon>
        <taxon>Thermoproteota</taxon>
        <taxon>Thermoprotei</taxon>
        <taxon>Thermofilales</taxon>
        <taxon>Thermofilaceae</taxon>
        <taxon>Thermofilum</taxon>
    </lineage>
</organism>
<protein>
    <recommendedName>
        <fullName evidence="7">Anhydromevalonate phosphate decarboxylase</fullName>
        <ecNumber evidence="6">4.1.1.126</ecNumber>
    </recommendedName>
</protein>
<evidence type="ECO:0000259" key="10">
    <source>
        <dbReference type="Pfam" id="PF20696"/>
    </source>
</evidence>
<dbReference type="PANTHER" id="PTHR30108">
    <property type="entry name" value="3-OCTAPRENYL-4-HYDROXYBENZOATE CARBOXY-LYASE-RELATED"/>
    <property type="match status" value="1"/>
</dbReference>
<comment type="catalytic activity">
    <reaction evidence="4">
        <text>(2E)-3-methyl-5-phosphooxypent-2-enoate + H(+) = isopentenyl phosphate + CO2</text>
        <dbReference type="Rhea" id="RHEA:78971"/>
        <dbReference type="ChEBI" id="CHEBI:15378"/>
        <dbReference type="ChEBI" id="CHEBI:16526"/>
        <dbReference type="ChEBI" id="CHEBI:65078"/>
        <dbReference type="ChEBI" id="CHEBI:229665"/>
        <dbReference type="EC" id="4.1.1.126"/>
    </reaction>
    <physiologicalReaction direction="left-to-right" evidence="4">
        <dbReference type="Rhea" id="RHEA:78972"/>
    </physiologicalReaction>
</comment>
<evidence type="ECO:0000256" key="4">
    <source>
        <dbReference type="ARBA" id="ARBA00049054"/>
    </source>
</evidence>
<evidence type="ECO:0000256" key="1">
    <source>
        <dbReference type="ARBA" id="ARBA00001936"/>
    </source>
</evidence>
<accession>A0A7C4HAP0</accession>
<dbReference type="InterPro" id="IPR049381">
    <property type="entry name" value="UbiD-like_C"/>
</dbReference>
<dbReference type="Pfam" id="PF20696">
    <property type="entry name" value="UbiD_C"/>
    <property type="match status" value="1"/>
</dbReference>
<dbReference type="EMBL" id="DTBQ01000127">
    <property type="protein sequence ID" value="HGM47008.1"/>
    <property type="molecule type" value="Genomic_DNA"/>
</dbReference>
<comment type="caution">
    <text evidence="11">The sequence shown here is derived from an EMBL/GenBank/DDBJ whole genome shotgun (WGS) entry which is preliminary data.</text>
</comment>
<gene>
    <name evidence="11" type="ORF">ENU21_04585</name>
</gene>
<evidence type="ECO:0000256" key="7">
    <source>
        <dbReference type="ARBA" id="ARBA00049754"/>
    </source>
</evidence>
<comment type="cofactor">
    <cofactor evidence="1">
        <name>Mn(2+)</name>
        <dbReference type="ChEBI" id="CHEBI:29035"/>
    </cofactor>
</comment>
<dbReference type="GO" id="GO:0005737">
    <property type="term" value="C:cytoplasm"/>
    <property type="evidence" value="ECO:0007669"/>
    <property type="project" value="TreeGrafter"/>
</dbReference>
<dbReference type="NCBIfam" id="TIGR00148">
    <property type="entry name" value="UbiD family decarboxylase"/>
    <property type="match status" value="1"/>
</dbReference>
<comment type="function">
    <text evidence="5">Catalyzes the conversion of trans-anhydromevalonate 5-phosphate (tAHMP) into isopentenyl phosphate. Involved in the archaeal mevalonate (MVA) pathway, which provides fundamental precursors for isoprenoid biosynthesis, such as isopentenyl diphosphate (IPP) and dimethylallyl diphosphate (DMAPP).</text>
</comment>
<dbReference type="InterPro" id="IPR002830">
    <property type="entry name" value="UbiD"/>
</dbReference>
<reference evidence="11" key="1">
    <citation type="journal article" date="2020" name="mSystems">
        <title>Genome- and Community-Level Interaction Insights into Carbon Utilization and Element Cycling Functions of Hydrothermarchaeota in Hydrothermal Sediment.</title>
        <authorList>
            <person name="Zhou Z."/>
            <person name="Liu Y."/>
            <person name="Xu W."/>
            <person name="Pan J."/>
            <person name="Luo Z.H."/>
            <person name="Li M."/>
        </authorList>
    </citation>
    <scope>NUCLEOTIDE SEQUENCE</scope>
    <source>
        <strain evidence="11">SpSt-649</strain>
    </source>
</reference>
<dbReference type="EC" id="4.1.1.126" evidence="6"/>
<dbReference type="AlphaFoldDB" id="A0A7C4HAP0"/>
<sequence length="439" mass="48341">MRNPSISLDVRSLVEHLERLNMLKRPARTYRLEFEVAAAVKKVQPTAILMKTEKGLVLSNLLARRSTLYEVMGAADDREAYQLLLSAMNSPLKLAPAEPMGLLSLGDDLFKMPIPKLFEKDGGHYITAGVFLSRDPEKPVFNASVHRAMIIDEKHLAVRLVPRHLYHMFTKAEKMNKPLPAVIVIGAPPIVYVAAAASPRYGVYEVEVANRLAGGELKASYELADGIPVPIPSEYIILGEFMPHRRAPEGPFVDILGTYDEVRQEPVFEVHEILSRQHPLFYSILPSGLEHLLLMGFPREAAIWEATSKVAPSVKKVRLTPGGGCWLVAVISMSKETEGDPKNVLLAAFAAHPSLKIAIVVDEDIDPDNFQEVEWALATRMQPSEDLLILSGVRGSSLDPSADQLTLLTSKLGIDATKPLSKGAALFEKARIPLDVEVD</sequence>
<dbReference type="Pfam" id="PF01977">
    <property type="entry name" value="UbiD"/>
    <property type="match status" value="1"/>
</dbReference>
<evidence type="ECO:0000256" key="3">
    <source>
        <dbReference type="ARBA" id="ARBA00010021"/>
    </source>
</evidence>
<dbReference type="PANTHER" id="PTHR30108:SF21">
    <property type="entry name" value="4-HYDROXYBENZOATE DECARBOXYLASE"/>
    <property type="match status" value="1"/>
</dbReference>
<name>A0A7C4HAP0_THEPE</name>
<dbReference type="Gene3D" id="3.40.1670.10">
    <property type="entry name" value="UbiD C-terminal domain-like"/>
    <property type="match status" value="1"/>
</dbReference>